<dbReference type="AlphaFoldDB" id="A0A1M5YLE2"/>
<feature type="binding site" description="axial binding residue" evidence="14">
    <location>
        <position position="144"/>
    </location>
    <ligand>
        <name>heme</name>
        <dbReference type="ChEBI" id="CHEBI:30413"/>
        <label>2</label>
    </ligand>
    <ligandPart>
        <name>Fe</name>
        <dbReference type="ChEBI" id="CHEBI:18248"/>
    </ligandPart>
</feature>
<dbReference type="PANTHER" id="PTHR30333:SF1">
    <property type="entry name" value="CYTOCHROME C-TYPE PROTEIN NAPC"/>
    <property type="match status" value="1"/>
</dbReference>
<evidence type="ECO:0000256" key="6">
    <source>
        <dbReference type="ARBA" id="ARBA00022692"/>
    </source>
</evidence>
<feature type="domain" description="NapC/NirT cytochrome c N-terminal" evidence="15">
    <location>
        <begin position="7"/>
        <end position="88"/>
    </location>
</feature>
<keyword evidence="6" id="KW-0812">Transmembrane</keyword>
<organism evidence="16 17">
    <name type="scientific">Desulfosporosinus lacus DSM 15449</name>
    <dbReference type="NCBI Taxonomy" id="1121420"/>
    <lineage>
        <taxon>Bacteria</taxon>
        <taxon>Bacillati</taxon>
        <taxon>Bacillota</taxon>
        <taxon>Clostridia</taxon>
        <taxon>Eubacteriales</taxon>
        <taxon>Desulfitobacteriaceae</taxon>
        <taxon>Desulfosporosinus</taxon>
    </lineage>
</organism>
<evidence type="ECO:0000256" key="1">
    <source>
        <dbReference type="ARBA" id="ARBA00004162"/>
    </source>
</evidence>
<protein>
    <recommendedName>
        <fullName evidence="12">Cytochrome c-type protein</fullName>
    </recommendedName>
</protein>
<dbReference type="Gene3D" id="1.10.3820.10">
    <property type="entry name" value="Di-heme elbow motif domain"/>
    <property type="match status" value="1"/>
</dbReference>
<evidence type="ECO:0000259" key="15">
    <source>
        <dbReference type="Pfam" id="PF03264"/>
    </source>
</evidence>
<dbReference type="OrthoDB" id="9791652at2"/>
<accession>A0A1M5YLE2</accession>
<keyword evidence="3 12" id="KW-0813">Transport</keyword>
<keyword evidence="10 12" id="KW-0408">Iron</keyword>
<dbReference type="STRING" id="1121420.SAMN02746098_02537"/>
<dbReference type="GO" id="GO:0020037">
    <property type="term" value="F:heme binding"/>
    <property type="evidence" value="ECO:0007669"/>
    <property type="project" value="InterPro"/>
</dbReference>
<gene>
    <name evidence="16" type="ORF">SAMN02746098_02537</name>
</gene>
<comment type="cofactor">
    <cofactor evidence="13">
        <name>heme</name>
        <dbReference type="ChEBI" id="CHEBI:30413"/>
    </cofactor>
    <text evidence="13">Binds 4 heme groups per subunit.</text>
</comment>
<keyword evidence="8 12" id="KW-0249">Electron transport</keyword>
<comment type="subcellular location">
    <subcellularLocation>
        <location evidence="1">Cell membrane</location>
        <topology evidence="1">Single-pass membrane protein</topology>
    </subcellularLocation>
</comment>
<dbReference type="InterPro" id="IPR038266">
    <property type="entry name" value="NapC/NirT_cytc_sf"/>
</dbReference>
<feature type="domain" description="NapC/NirT cytochrome c N-terminal" evidence="15">
    <location>
        <begin position="97"/>
        <end position="146"/>
    </location>
</feature>
<dbReference type="GO" id="GO:0019333">
    <property type="term" value="P:denitrification pathway"/>
    <property type="evidence" value="ECO:0007669"/>
    <property type="project" value="InterPro"/>
</dbReference>
<dbReference type="EMBL" id="FQXJ01000008">
    <property type="protein sequence ID" value="SHI12897.1"/>
    <property type="molecule type" value="Genomic_DNA"/>
</dbReference>
<keyword evidence="11" id="KW-0472">Membrane</keyword>
<keyword evidence="5 12" id="KW-0349">Heme</keyword>
<feature type="binding site" description="covalent" evidence="13">
    <location>
        <position position="36"/>
    </location>
    <ligand>
        <name>heme</name>
        <dbReference type="ChEBI" id="CHEBI:30413"/>
        <label>1</label>
    </ligand>
</feature>
<feature type="binding site" description="covalent" evidence="13">
    <location>
        <position position="135"/>
    </location>
    <ligand>
        <name>heme</name>
        <dbReference type="ChEBI" id="CHEBI:30413"/>
        <label>4</label>
    </ligand>
</feature>
<dbReference type="SUPFAM" id="SSF48695">
    <property type="entry name" value="Multiheme cytochromes"/>
    <property type="match status" value="1"/>
</dbReference>
<feature type="binding site" description="covalent" evidence="13">
    <location>
        <position position="59"/>
    </location>
    <ligand>
        <name>heme</name>
        <dbReference type="ChEBI" id="CHEBI:30413"/>
        <label>2</label>
    </ligand>
</feature>
<dbReference type="GO" id="GO:0009061">
    <property type="term" value="P:anaerobic respiration"/>
    <property type="evidence" value="ECO:0007669"/>
    <property type="project" value="TreeGrafter"/>
</dbReference>
<dbReference type="InterPro" id="IPR051174">
    <property type="entry name" value="Cytochrome_c-type_ET"/>
</dbReference>
<keyword evidence="4" id="KW-1003">Cell membrane</keyword>
<dbReference type="RefSeq" id="WP_073030098.1">
    <property type="nucleotide sequence ID" value="NZ_FQXJ01000008.1"/>
</dbReference>
<dbReference type="GO" id="GO:0005886">
    <property type="term" value="C:plasma membrane"/>
    <property type="evidence" value="ECO:0007669"/>
    <property type="project" value="UniProtKB-SubCell"/>
</dbReference>
<evidence type="ECO:0000256" key="7">
    <source>
        <dbReference type="ARBA" id="ARBA00022723"/>
    </source>
</evidence>
<feature type="binding site" description="covalent" evidence="13">
    <location>
        <position position="138"/>
    </location>
    <ligand>
        <name>heme</name>
        <dbReference type="ChEBI" id="CHEBI:30413"/>
        <label>4</label>
    </ligand>
</feature>
<comment type="similarity">
    <text evidence="2">Belongs to the NapC/NirT/NrfH family.</text>
</comment>
<evidence type="ECO:0000256" key="2">
    <source>
        <dbReference type="ARBA" id="ARBA00007395"/>
    </source>
</evidence>
<evidence type="ECO:0000256" key="14">
    <source>
        <dbReference type="PIRSR" id="PIRSR000013-2"/>
    </source>
</evidence>
<sequence length="162" mass="18306">MWKKAILGSLIAIIGSYFLFQIAYVATSGPSFCAKCHEVKEYVTSWQQSPHYNLNCLECHQPRGELGKFHAKARGLNYVFQHYSGDFTVPTRAVLSDLNCLTCHLGDSESYPDTIHLKNTAKVNHYETIKKSQSCLECHRDTAHALDIYLTPDLKGAKPQRN</sequence>
<evidence type="ECO:0000256" key="12">
    <source>
        <dbReference type="PIRNR" id="PIRNR000013"/>
    </source>
</evidence>
<evidence type="ECO:0000256" key="4">
    <source>
        <dbReference type="ARBA" id="ARBA00022475"/>
    </source>
</evidence>
<evidence type="ECO:0000313" key="16">
    <source>
        <dbReference type="EMBL" id="SHI12897.1"/>
    </source>
</evidence>
<dbReference type="PANTHER" id="PTHR30333">
    <property type="entry name" value="CYTOCHROME C-TYPE PROTEIN"/>
    <property type="match status" value="1"/>
</dbReference>
<feature type="binding site" description="axial binding residue" evidence="14">
    <location>
        <position position="60"/>
    </location>
    <ligand>
        <name>heme</name>
        <dbReference type="ChEBI" id="CHEBI:30413"/>
        <label>2</label>
    </ligand>
    <ligandPart>
        <name>Fe</name>
        <dbReference type="ChEBI" id="CHEBI:18248"/>
    </ligandPart>
</feature>
<feature type="binding site" description="covalent" evidence="13">
    <location>
        <position position="103"/>
    </location>
    <ligand>
        <name>heme</name>
        <dbReference type="ChEBI" id="CHEBI:30413"/>
        <label>3</label>
    </ligand>
</feature>
<evidence type="ECO:0000256" key="10">
    <source>
        <dbReference type="ARBA" id="ARBA00023004"/>
    </source>
</evidence>
<evidence type="ECO:0000256" key="8">
    <source>
        <dbReference type="ARBA" id="ARBA00022982"/>
    </source>
</evidence>
<evidence type="ECO:0000313" key="17">
    <source>
        <dbReference type="Proteomes" id="UP000183954"/>
    </source>
</evidence>
<feature type="binding site" description="covalent" evidence="13">
    <location>
        <position position="33"/>
    </location>
    <ligand>
        <name>heme</name>
        <dbReference type="ChEBI" id="CHEBI:30413"/>
        <label>1</label>
    </ligand>
</feature>
<dbReference type="Pfam" id="PF03264">
    <property type="entry name" value="Cytochrom_NNT"/>
    <property type="match status" value="2"/>
</dbReference>
<keyword evidence="7 12" id="KW-0479">Metal-binding</keyword>
<evidence type="ECO:0000256" key="3">
    <source>
        <dbReference type="ARBA" id="ARBA00022448"/>
    </source>
</evidence>
<keyword evidence="9" id="KW-1133">Transmembrane helix</keyword>
<dbReference type="GO" id="GO:0046872">
    <property type="term" value="F:metal ion binding"/>
    <property type="evidence" value="ECO:0007669"/>
    <property type="project" value="UniProtKB-KW"/>
</dbReference>
<keyword evidence="17" id="KW-1185">Reference proteome</keyword>
<evidence type="ECO:0000256" key="11">
    <source>
        <dbReference type="ARBA" id="ARBA00023136"/>
    </source>
</evidence>
<feature type="binding site" description="axial binding residue" evidence="14">
    <location>
        <position position="104"/>
    </location>
    <ligand>
        <name>heme</name>
        <dbReference type="ChEBI" id="CHEBI:30413"/>
        <label>3</label>
    </ligand>
    <ligandPart>
        <name>Fe</name>
        <dbReference type="ChEBI" id="CHEBI:18248"/>
    </ligandPart>
</feature>
<evidence type="ECO:0000256" key="5">
    <source>
        <dbReference type="ARBA" id="ARBA00022617"/>
    </source>
</evidence>
<feature type="binding site" description="covalent" evidence="13">
    <location>
        <position position="56"/>
    </location>
    <ligand>
        <name>heme</name>
        <dbReference type="ChEBI" id="CHEBI:30413"/>
        <label>2</label>
    </ligand>
</feature>
<feature type="binding site" description="axial binding residue" evidence="14">
    <location>
        <position position="139"/>
    </location>
    <ligand>
        <name>heme</name>
        <dbReference type="ChEBI" id="CHEBI:30413"/>
        <label>4</label>
    </ligand>
    <ligandPart>
        <name>Fe</name>
        <dbReference type="ChEBI" id="CHEBI:18248"/>
    </ligandPart>
</feature>
<reference evidence="17" key="1">
    <citation type="submission" date="2016-11" db="EMBL/GenBank/DDBJ databases">
        <authorList>
            <person name="Varghese N."/>
            <person name="Submissions S."/>
        </authorList>
    </citation>
    <scope>NUCLEOTIDE SEQUENCE [LARGE SCALE GENOMIC DNA]</scope>
    <source>
        <strain evidence="17">DSM 15449</strain>
    </source>
</reference>
<evidence type="ECO:0000256" key="9">
    <source>
        <dbReference type="ARBA" id="ARBA00022989"/>
    </source>
</evidence>
<dbReference type="InterPro" id="IPR005126">
    <property type="entry name" value="NapC/NirT_cyt_c_N"/>
</dbReference>
<dbReference type="Proteomes" id="UP000183954">
    <property type="component" value="Unassembled WGS sequence"/>
</dbReference>
<dbReference type="InterPro" id="IPR036280">
    <property type="entry name" value="Multihaem_cyt_sf"/>
</dbReference>
<proteinExistence type="inferred from homology"/>
<dbReference type="PIRSF" id="PIRSF000013">
    <property type="entry name" value="4_hem_cytochrm_NapC"/>
    <property type="match status" value="1"/>
</dbReference>
<dbReference type="InterPro" id="IPR024717">
    <property type="entry name" value="NapC/NirT/NrfH"/>
</dbReference>
<comment type="PTM">
    <text evidence="12">Binds 4 heme groups per subunit.</text>
</comment>
<name>A0A1M5YLE2_9FIRM</name>
<dbReference type="GO" id="GO:0009055">
    <property type="term" value="F:electron transfer activity"/>
    <property type="evidence" value="ECO:0007669"/>
    <property type="project" value="TreeGrafter"/>
</dbReference>
<feature type="binding site" description="axial binding residue" evidence="14">
    <location>
        <position position="51"/>
    </location>
    <ligand>
        <name>heme</name>
        <dbReference type="ChEBI" id="CHEBI:30413"/>
        <label>3</label>
    </ligand>
    <ligandPart>
        <name>Fe</name>
        <dbReference type="ChEBI" id="CHEBI:18248"/>
    </ligandPart>
</feature>
<evidence type="ECO:0000256" key="13">
    <source>
        <dbReference type="PIRSR" id="PIRSR000013-1"/>
    </source>
</evidence>
<feature type="binding site" description="covalent" evidence="13">
    <location>
        <position position="100"/>
    </location>
    <ligand>
        <name>heme</name>
        <dbReference type="ChEBI" id="CHEBI:30413"/>
        <label>3</label>
    </ligand>
</feature>